<feature type="compositionally biased region" description="Polar residues" evidence="1">
    <location>
        <begin position="104"/>
        <end position="123"/>
    </location>
</feature>
<reference evidence="2 3" key="1">
    <citation type="journal article" date="2020" name="Nature">
        <title>Six reference-quality genomes reveal evolution of bat adaptations.</title>
        <authorList>
            <person name="Jebb D."/>
            <person name="Huang Z."/>
            <person name="Pippel M."/>
            <person name="Hughes G.M."/>
            <person name="Lavrichenko K."/>
            <person name="Devanna P."/>
            <person name="Winkler S."/>
            <person name="Jermiin L.S."/>
            <person name="Skirmuntt E.C."/>
            <person name="Katzourakis A."/>
            <person name="Burkitt-Gray L."/>
            <person name="Ray D.A."/>
            <person name="Sullivan K.A.M."/>
            <person name="Roscito J.G."/>
            <person name="Kirilenko B.M."/>
            <person name="Davalos L.M."/>
            <person name="Corthals A.P."/>
            <person name="Power M.L."/>
            <person name="Jones G."/>
            <person name="Ransome R.D."/>
            <person name="Dechmann D.K.N."/>
            <person name="Locatelli A.G."/>
            <person name="Puechmaille S.J."/>
            <person name="Fedrigo O."/>
            <person name="Jarvis E.D."/>
            <person name="Hiller M."/>
            <person name="Vernes S.C."/>
            <person name="Myers E.W."/>
            <person name="Teeling E.C."/>
        </authorList>
    </citation>
    <scope>NUCLEOTIDE SEQUENCE [LARGE SCALE GENOMIC DNA]</scope>
    <source>
        <strain evidence="2">MRouAeg1</strain>
        <tissue evidence="2">Muscle</tissue>
    </source>
</reference>
<keyword evidence="3" id="KW-1185">Reference proteome</keyword>
<proteinExistence type="predicted"/>
<organism evidence="2 3">
    <name type="scientific">Rousettus aegyptiacus</name>
    <name type="common">Egyptian fruit bat</name>
    <name type="synonym">Pteropus aegyptiacus</name>
    <dbReference type="NCBI Taxonomy" id="9407"/>
    <lineage>
        <taxon>Eukaryota</taxon>
        <taxon>Metazoa</taxon>
        <taxon>Chordata</taxon>
        <taxon>Craniata</taxon>
        <taxon>Vertebrata</taxon>
        <taxon>Euteleostomi</taxon>
        <taxon>Mammalia</taxon>
        <taxon>Eutheria</taxon>
        <taxon>Laurasiatheria</taxon>
        <taxon>Chiroptera</taxon>
        <taxon>Yinpterochiroptera</taxon>
        <taxon>Pteropodoidea</taxon>
        <taxon>Pteropodidae</taxon>
        <taxon>Rousettinae</taxon>
        <taxon>Rousettus</taxon>
    </lineage>
</organism>
<feature type="compositionally biased region" description="Pro residues" evidence="1">
    <location>
        <begin position="72"/>
        <end position="81"/>
    </location>
</feature>
<evidence type="ECO:0000313" key="2">
    <source>
        <dbReference type="EMBL" id="KAF6505814.1"/>
    </source>
</evidence>
<sequence>MALLDPFPTLHGFGSQICPLLVVTPLNRLPQRAWGHSVPGLPHTDGQWWAVGRGPPGPGPCSEAENPRSWEGPPPTAPPSSMPSFSWSPPPPNPVAPPGRPESRSNLTPGTGGSPSTSVQSLPQLDPERRPHRAGFWNQPRATQEQKGSSPSRSPGKGWKGTAGPRVTSLTFPDLV</sequence>
<feature type="compositionally biased region" description="Low complexity" evidence="1">
    <location>
        <begin position="147"/>
        <end position="157"/>
    </location>
</feature>
<feature type="region of interest" description="Disordered" evidence="1">
    <location>
        <begin position="45"/>
        <end position="176"/>
    </location>
</feature>
<comment type="caution">
    <text evidence="2">The sequence shown here is derived from an EMBL/GenBank/DDBJ whole genome shotgun (WGS) entry which is preliminary data.</text>
</comment>
<feature type="compositionally biased region" description="Pro residues" evidence="1">
    <location>
        <begin position="88"/>
        <end position="100"/>
    </location>
</feature>
<gene>
    <name evidence="2" type="ORF">HJG63_007710</name>
</gene>
<evidence type="ECO:0000256" key="1">
    <source>
        <dbReference type="SAM" id="MobiDB-lite"/>
    </source>
</evidence>
<dbReference type="AlphaFoldDB" id="A0A7J8KAD8"/>
<dbReference type="Proteomes" id="UP000593571">
    <property type="component" value="Unassembled WGS sequence"/>
</dbReference>
<dbReference type="EMBL" id="JACASE010000001">
    <property type="protein sequence ID" value="KAF6505814.1"/>
    <property type="molecule type" value="Genomic_DNA"/>
</dbReference>
<name>A0A7J8KAD8_ROUAE</name>
<protein>
    <submittedName>
        <fullName evidence="2">Uncharacterized protein</fullName>
    </submittedName>
</protein>
<accession>A0A7J8KAD8</accession>
<evidence type="ECO:0000313" key="3">
    <source>
        <dbReference type="Proteomes" id="UP000593571"/>
    </source>
</evidence>